<dbReference type="SUPFAM" id="SSF52047">
    <property type="entry name" value="RNI-like"/>
    <property type="match status" value="1"/>
</dbReference>
<keyword evidence="2" id="KW-1185">Reference proteome</keyword>
<accession>A0AAD7CK81</accession>
<dbReference type="Proteomes" id="UP001221142">
    <property type="component" value="Unassembled WGS sequence"/>
</dbReference>
<proteinExistence type="predicted"/>
<evidence type="ECO:0000313" key="2">
    <source>
        <dbReference type="Proteomes" id="UP001221142"/>
    </source>
</evidence>
<dbReference type="Gene3D" id="3.80.10.10">
    <property type="entry name" value="Ribonuclease Inhibitor"/>
    <property type="match status" value="1"/>
</dbReference>
<reference evidence="1" key="1">
    <citation type="submission" date="2023-03" db="EMBL/GenBank/DDBJ databases">
        <title>Massive genome expansion in bonnet fungi (Mycena s.s.) driven by repeated elements and novel gene families across ecological guilds.</title>
        <authorList>
            <consortium name="Lawrence Berkeley National Laboratory"/>
            <person name="Harder C.B."/>
            <person name="Miyauchi S."/>
            <person name="Viragh M."/>
            <person name="Kuo A."/>
            <person name="Thoen E."/>
            <person name="Andreopoulos B."/>
            <person name="Lu D."/>
            <person name="Skrede I."/>
            <person name="Drula E."/>
            <person name="Henrissat B."/>
            <person name="Morin E."/>
            <person name="Kohler A."/>
            <person name="Barry K."/>
            <person name="LaButti K."/>
            <person name="Morin E."/>
            <person name="Salamov A."/>
            <person name="Lipzen A."/>
            <person name="Mereny Z."/>
            <person name="Hegedus B."/>
            <person name="Baldrian P."/>
            <person name="Stursova M."/>
            <person name="Weitz H."/>
            <person name="Taylor A."/>
            <person name="Grigoriev I.V."/>
            <person name="Nagy L.G."/>
            <person name="Martin F."/>
            <person name="Kauserud H."/>
        </authorList>
    </citation>
    <scope>NUCLEOTIDE SEQUENCE</scope>
    <source>
        <strain evidence="1">9284</strain>
    </source>
</reference>
<gene>
    <name evidence="1" type="ORF">FB45DRAFT_1050767</name>
</gene>
<dbReference type="InterPro" id="IPR032675">
    <property type="entry name" value="LRR_dom_sf"/>
</dbReference>
<dbReference type="AlphaFoldDB" id="A0AAD7CK81"/>
<protein>
    <recommendedName>
        <fullName evidence="3">F-box domain-containing protein</fullName>
    </recommendedName>
</protein>
<evidence type="ECO:0008006" key="3">
    <source>
        <dbReference type="Google" id="ProtNLM"/>
    </source>
</evidence>
<evidence type="ECO:0000313" key="1">
    <source>
        <dbReference type="EMBL" id="KAJ7650905.1"/>
    </source>
</evidence>
<sequence length="343" mass="38418">MGVAPEIPPEVLDAILDTLASDNETLQSCILVAKRWVARSRRHLFRHIHVQGQSSLDRFLKRVQVFGHGAHSLTLSQVLSERAYYKLAADAADLSSFTSLTWLSLRGIEFPTFHALAQLMASSPSLENILLVGVKWSDSDGERSTTIKRFPCLRQLYISCLHPEPIIDWFGCHGLPELHHVGITLCPAITPSQILAFLAKIPLAHLDVGPDNAPGFRSFVDLVSAKHGLVVHSTIYAENKDCTRYEVLRRPRPNVQTAPAHPLGTRMIHLTHTSIFCDLHFPESSSTEQYDWEGLDYIFTSSRFSTIQSFVLFSSSPLHERTVRNNLPMSNRRGVLAFSQMGK</sequence>
<comment type="caution">
    <text evidence="1">The sequence shown here is derived from an EMBL/GenBank/DDBJ whole genome shotgun (WGS) entry which is preliminary data.</text>
</comment>
<name>A0AAD7CK81_9AGAR</name>
<organism evidence="1 2">
    <name type="scientific">Roridomyces roridus</name>
    <dbReference type="NCBI Taxonomy" id="1738132"/>
    <lineage>
        <taxon>Eukaryota</taxon>
        <taxon>Fungi</taxon>
        <taxon>Dikarya</taxon>
        <taxon>Basidiomycota</taxon>
        <taxon>Agaricomycotina</taxon>
        <taxon>Agaricomycetes</taxon>
        <taxon>Agaricomycetidae</taxon>
        <taxon>Agaricales</taxon>
        <taxon>Marasmiineae</taxon>
        <taxon>Mycenaceae</taxon>
        <taxon>Roridomyces</taxon>
    </lineage>
</organism>
<dbReference type="EMBL" id="JARKIF010000001">
    <property type="protein sequence ID" value="KAJ7650905.1"/>
    <property type="molecule type" value="Genomic_DNA"/>
</dbReference>